<dbReference type="InterPro" id="IPR009003">
    <property type="entry name" value="Peptidase_S1_PA"/>
</dbReference>
<evidence type="ECO:0000256" key="1">
    <source>
        <dbReference type="ARBA" id="ARBA00004613"/>
    </source>
</evidence>
<evidence type="ECO:0000313" key="8">
    <source>
        <dbReference type="EMBL" id="CAF4888644.1"/>
    </source>
</evidence>
<accession>A0A821UE37</accession>
<sequence length="411" mass="44955">MNKLLILLVPVISLAFCQNSKTEPDFLKRMFEDSVLTSSTVPTPTVPPVILRATSSTPGSCMLNDGTSGTCVISYLCNANKPVRTDGAGIIDIRFQANPCSYYEVCCPLSDTVKPNLTTPVPPVDRLRSCGWRNPGGVGYRVTGHRDGEAKFGEFPWIVIILQIEPVNAGDPEGMKRNVYVGGGSLIHPSAVLTAAHYVAASEAFRVRAGEWDTQTTKETYPYQDRDVSEIVIHQDFNKKTLFYDIALLFLASPMEYALNVGIVCLPPPGGLTLAGTECLASGWGKDKFGKDGRFQDILRKVKVSVVDRRQCQTALRNTRLGQFFELHSSFMCAMGANGKDICKGDGGSPLVCPILYEDDRYVQSGIVAWGVGCGQEWTPSVYVDVAIFRDWIDGKMAAKGFDPTIYTYGN</sequence>
<proteinExistence type="predicted"/>
<evidence type="ECO:0000256" key="3">
    <source>
        <dbReference type="ARBA" id="ARBA00023157"/>
    </source>
</evidence>
<dbReference type="SMART" id="SM00020">
    <property type="entry name" value="Tryp_SPc"/>
    <property type="match status" value="1"/>
</dbReference>
<organism evidence="8 9">
    <name type="scientific">Pieris macdunnoughi</name>
    <dbReference type="NCBI Taxonomy" id="345717"/>
    <lineage>
        <taxon>Eukaryota</taxon>
        <taxon>Metazoa</taxon>
        <taxon>Ecdysozoa</taxon>
        <taxon>Arthropoda</taxon>
        <taxon>Hexapoda</taxon>
        <taxon>Insecta</taxon>
        <taxon>Pterygota</taxon>
        <taxon>Neoptera</taxon>
        <taxon>Endopterygota</taxon>
        <taxon>Lepidoptera</taxon>
        <taxon>Glossata</taxon>
        <taxon>Ditrysia</taxon>
        <taxon>Papilionoidea</taxon>
        <taxon>Pieridae</taxon>
        <taxon>Pierinae</taxon>
        <taxon>Pieris</taxon>
    </lineage>
</organism>
<dbReference type="InterPro" id="IPR041515">
    <property type="entry name" value="PPAF-2-like_Clip"/>
</dbReference>
<comment type="caution">
    <text evidence="8">The sequence shown here is derived from an EMBL/GenBank/DDBJ whole genome shotgun (WGS) entry which is preliminary data.</text>
</comment>
<dbReference type="Proteomes" id="UP000663880">
    <property type="component" value="Unassembled WGS sequence"/>
</dbReference>
<keyword evidence="2" id="KW-0964">Secreted</keyword>
<keyword evidence="3" id="KW-1015">Disulfide bond</keyword>
<protein>
    <recommendedName>
        <fullName evidence="4">Phenoloxidase-activating factor 2</fullName>
    </recommendedName>
    <alternativeName>
        <fullName evidence="5">Prophenoloxidase-activating factor II</fullName>
    </alternativeName>
</protein>
<dbReference type="PANTHER" id="PTHR24258:SF129">
    <property type="entry name" value="LP15124P-RELATED"/>
    <property type="match status" value="1"/>
</dbReference>
<reference evidence="8" key="1">
    <citation type="submission" date="2021-02" db="EMBL/GenBank/DDBJ databases">
        <authorList>
            <person name="Steward A R."/>
        </authorList>
    </citation>
    <scope>NUCLEOTIDE SEQUENCE</scope>
</reference>
<dbReference type="FunFam" id="2.40.10.10:FF:000038">
    <property type="entry name" value="Serine protease"/>
    <property type="match status" value="1"/>
</dbReference>
<evidence type="ECO:0000313" key="9">
    <source>
        <dbReference type="Proteomes" id="UP000663880"/>
    </source>
</evidence>
<evidence type="ECO:0000256" key="2">
    <source>
        <dbReference type="ARBA" id="ARBA00022525"/>
    </source>
</evidence>
<dbReference type="SUPFAM" id="SSF50494">
    <property type="entry name" value="Trypsin-like serine proteases"/>
    <property type="match status" value="1"/>
</dbReference>
<evidence type="ECO:0000256" key="4">
    <source>
        <dbReference type="ARBA" id="ARBA00068096"/>
    </source>
</evidence>
<dbReference type="GO" id="GO:0006508">
    <property type="term" value="P:proteolysis"/>
    <property type="evidence" value="ECO:0007669"/>
    <property type="project" value="InterPro"/>
</dbReference>
<comment type="subcellular location">
    <subcellularLocation>
        <location evidence="1">Secreted</location>
    </subcellularLocation>
</comment>
<dbReference type="CDD" id="cd00190">
    <property type="entry name" value="Tryp_SPc"/>
    <property type="match status" value="1"/>
</dbReference>
<keyword evidence="6" id="KW-0732">Signal</keyword>
<feature type="chain" id="PRO_5032414179" description="Phenoloxidase-activating factor 2" evidence="6">
    <location>
        <begin position="23"/>
        <end position="411"/>
    </location>
</feature>
<dbReference type="PANTHER" id="PTHR24258">
    <property type="entry name" value="SERINE PROTEASE-RELATED"/>
    <property type="match status" value="1"/>
</dbReference>
<feature type="signal peptide" evidence="6">
    <location>
        <begin position="1"/>
        <end position="22"/>
    </location>
</feature>
<dbReference type="GO" id="GO:0005576">
    <property type="term" value="C:extracellular region"/>
    <property type="evidence" value="ECO:0007669"/>
    <property type="project" value="UniProtKB-SubCell"/>
</dbReference>
<dbReference type="Pfam" id="PF18322">
    <property type="entry name" value="CLIP_1"/>
    <property type="match status" value="1"/>
</dbReference>
<dbReference type="EMBL" id="CAJOBZ010000031">
    <property type="protein sequence ID" value="CAF4888644.1"/>
    <property type="molecule type" value="Genomic_DNA"/>
</dbReference>
<evidence type="ECO:0000259" key="7">
    <source>
        <dbReference type="PROSITE" id="PS50240"/>
    </source>
</evidence>
<keyword evidence="9" id="KW-1185">Reference proteome</keyword>
<dbReference type="InterPro" id="IPR001314">
    <property type="entry name" value="Peptidase_S1A"/>
</dbReference>
<dbReference type="GO" id="GO:0004252">
    <property type="term" value="F:serine-type endopeptidase activity"/>
    <property type="evidence" value="ECO:0007669"/>
    <property type="project" value="InterPro"/>
</dbReference>
<feature type="domain" description="Peptidase S1" evidence="7">
    <location>
        <begin position="142"/>
        <end position="398"/>
    </location>
</feature>
<dbReference type="PROSITE" id="PS50240">
    <property type="entry name" value="TRYPSIN_DOM"/>
    <property type="match status" value="1"/>
</dbReference>
<name>A0A821UE37_9NEOP</name>
<dbReference type="Pfam" id="PF00089">
    <property type="entry name" value="Trypsin"/>
    <property type="match status" value="1"/>
</dbReference>
<dbReference type="OrthoDB" id="6261922at2759"/>
<dbReference type="AlphaFoldDB" id="A0A821UE37"/>
<evidence type="ECO:0000256" key="5">
    <source>
        <dbReference type="ARBA" id="ARBA00076468"/>
    </source>
</evidence>
<evidence type="ECO:0000256" key="6">
    <source>
        <dbReference type="SAM" id="SignalP"/>
    </source>
</evidence>
<dbReference type="PRINTS" id="PR00722">
    <property type="entry name" value="CHYMOTRYPSIN"/>
</dbReference>
<dbReference type="InterPro" id="IPR043504">
    <property type="entry name" value="Peptidase_S1_PA_chymotrypsin"/>
</dbReference>
<dbReference type="Gene3D" id="2.40.10.10">
    <property type="entry name" value="Trypsin-like serine proteases"/>
    <property type="match status" value="1"/>
</dbReference>
<gene>
    <name evidence="8" type="ORF">PMACD_LOCUS10254</name>
</gene>
<dbReference type="InterPro" id="IPR001254">
    <property type="entry name" value="Trypsin_dom"/>
</dbReference>